<evidence type="ECO:0000313" key="2">
    <source>
        <dbReference type="Proteomes" id="UP001494874"/>
    </source>
</evidence>
<dbReference type="EMBL" id="PP537962">
    <property type="protein sequence ID" value="XAO35561.1"/>
    <property type="molecule type" value="Genomic_DNA"/>
</dbReference>
<proteinExistence type="predicted"/>
<name>A0AAX4RCQ1_9CAUD</name>
<evidence type="ECO:0000313" key="1">
    <source>
        <dbReference type="EMBL" id="XAO35561.1"/>
    </source>
</evidence>
<gene>
    <name evidence="1" type="primary">127</name>
    <name evidence="1" type="ORF">SEA_MORGANA_127</name>
</gene>
<evidence type="ECO:0008006" key="3">
    <source>
        <dbReference type="Google" id="ProtNLM"/>
    </source>
</evidence>
<organism evidence="1 2">
    <name type="scientific">Gordonia phage Morgana</name>
    <dbReference type="NCBI Taxonomy" id="3137292"/>
    <lineage>
        <taxon>Viruses</taxon>
        <taxon>Duplodnaviria</taxon>
        <taxon>Heunggongvirae</taxon>
        <taxon>Uroviricota</taxon>
        <taxon>Caudoviricetes</taxon>
        <taxon>Kruegerviridae</taxon>
        <taxon>Cafassovirus</taxon>
        <taxon>Cafassovirus morgana</taxon>
    </lineage>
</organism>
<reference evidence="1 2" key="1">
    <citation type="submission" date="2024-03" db="EMBL/GenBank/DDBJ databases">
        <authorList>
            <person name="Shriver K.J."/>
            <person name="Jarquin D.M."/>
            <person name="Bolanos-Abarca L."/>
            <person name="Cohen Z.M."/>
            <person name="Hayes E."/>
            <person name="Mustafa Y."/>
            <person name="Pacheco-Mendoza M."/>
            <person name="Broussard A.C."/>
            <person name="Fogarty M.P."/>
            <person name="Ko C."/>
            <person name="Russell D.A."/>
            <person name="Jacobs-Sera D."/>
            <person name="Hatfull G.F."/>
        </authorList>
    </citation>
    <scope>NUCLEOTIDE SEQUENCE [LARGE SCALE GENOMIC DNA]</scope>
</reference>
<accession>A0AAX4RCQ1</accession>
<protein>
    <recommendedName>
        <fullName evidence="3">Helix-turn-helix DNA binding domain protein</fullName>
    </recommendedName>
</protein>
<dbReference type="Proteomes" id="UP001494874">
    <property type="component" value="Segment"/>
</dbReference>
<sequence length="103" mass="11394">MTDARPIRGTLDCLNCGSPQREDNEPLQTSEGIVCDDCTERTVVVAVPLDLEEVWTSGVDLTQWVADRLTEVGEAIVSRGLENGEITGMRRDFPEATWEVEKA</sequence>
<keyword evidence="2" id="KW-1185">Reference proteome</keyword>